<organism evidence="1 2">
    <name type="scientific">Planotetraspora mira</name>
    <dbReference type="NCBI Taxonomy" id="58121"/>
    <lineage>
        <taxon>Bacteria</taxon>
        <taxon>Bacillati</taxon>
        <taxon>Actinomycetota</taxon>
        <taxon>Actinomycetes</taxon>
        <taxon>Streptosporangiales</taxon>
        <taxon>Streptosporangiaceae</taxon>
        <taxon>Planotetraspora</taxon>
    </lineage>
</organism>
<dbReference type="EMBL" id="BOOO01000042">
    <property type="protein sequence ID" value="GII33739.1"/>
    <property type="molecule type" value="Genomic_DNA"/>
</dbReference>
<comment type="caution">
    <text evidence="1">The sequence shown here is derived from an EMBL/GenBank/DDBJ whole genome shotgun (WGS) entry which is preliminary data.</text>
</comment>
<reference evidence="1 2" key="1">
    <citation type="submission" date="2021-01" db="EMBL/GenBank/DDBJ databases">
        <title>Whole genome shotgun sequence of Planotetraspora mira NBRC 15435.</title>
        <authorList>
            <person name="Komaki H."/>
            <person name="Tamura T."/>
        </authorList>
    </citation>
    <scope>NUCLEOTIDE SEQUENCE [LARGE SCALE GENOMIC DNA]</scope>
    <source>
        <strain evidence="1 2">NBRC 15435</strain>
    </source>
</reference>
<keyword evidence="2" id="KW-1185">Reference proteome</keyword>
<protein>
    <submittedName>
        <fullName evidence="1">Uncharacterized protein</fullName>
    </submittedName>
</protein>
<name>A0A8J3XB07_9ACTN</name>
<proteinExistence type="predicted"/>
<sequence length="375" mass="39502">MPTVNDLDLVRAMRADTATPSRQRLDAGQERLLAAIASSPSRAVKTGRGLREIRRMLLAGAAAAVAAAVAVATQVGVHPGSVDVRPTTLHPLPAADADYTDLLVERASFGWLPDGLHANGYGIDRQYQDAFTITAIRPGTRSGVTLIDHGRGKEPDLPHLPGGVPGKRIPATPVNGHYAYWTFAPDENGQSTFELRWQYAPDSWAELAGNGLHGSSAELTTMAYKIAESVRFGGTRPIALPLHVDGVPGGLTPTTAGLNNGAFDEVSVGLSFLEPGASILEISMIKTDGTIGTGVPDEQGAILGLPRPNTKLNGHPAYRTPRFVYVYGVNGFDVSISATGAILAKLNETGGVSGLFLRTTVLGTDEAQWTTKPVN</sequence>
<dbReference type="AlphaFoldDB" id="A0A8J3XB07"/>
<accession>A0A8J3XB07</accession>
<evidence type="ECO:0000313" key="2">
    <source>
        <dbReference type="Proteomes" id="UP000650628"/>
    </source>
</evidence>
<evidence type="ECO:0000313" key="1">
    <source>
        <dbReference type="EMBL" id="GII33739.1"/>
    </source>
</evidence>
<gene>
    <name evidence="1" type="ORF">Pmi06nite_71810</name>
</gene>
<dbReference type="Proteomes" id="UP000650628">
    <property type="component" value="Unassembled WGS sequence"/>
</dbReference>